<name>A0A1M4V5H0_9SPHI</name>
<dbReference type="EMBL" id="FQUQ01000001">
    <property type="protein sequence ID" value="SHE64224.1"/>
    <property type="molecule type" value="Genomic_DNA"/>
</dbReference>
<keyword evidence="5 6" id="KW-0472">Membrane</keyword>
<dbReference type="InterPro" id="IPR003838">
    <property type="entry name" value="ABC3_permease_C"/>
</dbReference>
<evidence type="ECO:0000259" key="8">
    <source>
        <dbReference type="Pfam" id="PF12704"/>
    </source>
</evidence>
<feature type="transmembrane region" description="Helical" evidence="6">
    <location>
        <begin position="380"/>
        <end position="402"/>
    </location>
</feature>
<feature type="transmembrane region" description="Helical" evidence="6">
    <location>
        <begin position="672"/>
        <end position="697"/>
    </location>
</feature>
<feature type="transmembrane region" description="Helical" evidence="6">
    <location>
        <begin position="287"/>
        <end position="314"/>
    </location>
</feature>
<proteinExistence type="predicted"/>
<keyword evidence="4 6" id="KW-1133">Transmembrane helix</keyword>
<dbReference type="STRING" id="288992.SAMN04488522_101786"/>
<feature type="domain" description="ABC3 transporter permease C-terminal" evidence="7">
    <location>
        <begin position="676"/>
        <end position="788"/>
    </location>
</feature>
<dbReference type="InterPro" id="IPR025857">
    <property type="entry name" value="MacB_PCD"/>
</dbReference>
<feature type="transmembrane region" description="Helical" evidence="6">
    <location>
        <begin position="429"/>
        <end position="449"/>
    </location>
</feature>
<evidence type="ECO:0000313" key="10">
    <source>
        <dbReference type="Proteomes" id="UP000184287"/>
    </source>
</evidence>
<dbReference type="GO" id="GO:0022857">
    <property type="term" value="F:transmembrane transporter activity"/>
    <property type="evidence" value="ECO:0007669"/>
    <property type="project" value="TreeGrafter"/>
</dbReference>
<accession>A0A1M4V5H0</accession>
<dbReference type="Pfam" id="PF12704">
    <property type="entry name" value="MacB_PCD"/>
    <property type="match status" value="2"/>
</dbReference>
<dbReference type="InterPro" id="IPR050250">
    <property type="entry name" value="Macrolide_Exporter_MacB"/>
</dbReference>
<dbReference type="PANTHER" id="PTHR30572">
    <property type="entry name" value="MEMBRANE COMPONENT OF TRANSPORTER-RELATED"/>
    <property type="match status" value="1"/>
</dbReference>
<evidence type="ECO:0000256" key="3">
    <source>
        <dbReference type="ARBA" id="ARBA00022692"/>
    </source>
</evidence>
<feature type="transmembrane region" description="Helical" evidence="6">
    <location>
        <begin position="725"/>
        <end position="745"/>
    </location>
</feature>
<keyword evidence="2" id="KW-1003">Cell membrane</keyword>
<evidence type="ECO:0000256" key="1">
    <source>
        <dbReference type="ARBA" id="ARBA00004651"/>
    </source>
</evidence>
<evidence type="ECO:0000313" key="9">
    <source>
        <dbReference type="EMBL" id="SHE64224.1"/>
    </source>
</evidence>
<feature type="domain" description="MacB-like periplasmic core" evidence="8">
    <location>
        <begin position="21"/>
        <end position="239"/>
    </location>
</feature>
<evidence type="ECO:0000256" key="4">
    <source>
        <dbReference type="ARBA" id="ARBA00022989"/>
    </source>
</evidence>
<feature type="domain" description="MacB-like periplasmic core" evidence="8">
    <location>
        <begin position="436"/>
        <end position="628"/>
    </location>
</feature>
<organism evidence="9 10">
    <name type="scientific">Pedobacter caeni</name>
    <dbReference type="NCBI Taxonomy" id="288992"/>
    <lineage>
        <taxon>Bacteria</taxon>
        <taxon>Pseudomonadati</taxon>
        <taxon>Bacteroidota</taxon>
        <taxon>Sphingobacteriia</taxon>
        <taxon>Sphingobacteriales</taxon>
        <taxon>Sphingobacteriaceae</taxon>
        <taxon>Pedobacter</taxon>
    </lineage>
</organism>
<reference evidence="10" key="1">
    <citation type="submission" date="2016-11" db="EMBL/GenBank/DDBJ databases">
        <authorList>
            <person name="Varghese N."/>
            <person name="Submissions S."/>
        </authorList>
    </citation>
    <scope>NUCLEOTIDE SEQUENCE [LARGE SCALE GENOMIC DNA]</scope>
    <source>
        <strain evidence="10">DSM 16990</strain>
    </source>
</reference>
<comment type="subcellular location">
    <subcellularLocation>
        <location evidence="1">Cell membrane</location>
        <topology evidence="1">Multi-pass membrane protein</topology>
    </subcellularLocation>
</comment>
<feature type="transmembrane region" description="Helical" evidence="6">
    <location>
        <begin position="20"/>
        <end position="41"/>
    </location>
</feature>
<dbReference type="Pfam" id="PF02687">
    <property type="entry name" value="FtsX"/>
    <property type="match status" value="2"/>
</dbReference>
<dbReference type="AlphaFoldDB" id="A0A1M4V5H0"/>
<dbReference type="OrthoDB" id="1451596at2"/>
<feature type="domain" description="ABC3 transporter permease C-terminal" evidence="7">
    <location>
        <begin position="292"/>
        <end position="408"/>
    </location>
</feature>
<dbReference type="GO" id="GO:0005886">
    <property type="term" value="C:plasma membrane"/>
    <property type="evidence" value="ECO:0007669"/>
    <property type="project" value="UniProtKB-SubCell"/>
</dbReference>
<evidence type="ECO:0000256" key="5">
    <source>
        <dbReference type="ARBA" id="ARBA00023136"/>
    </source>
</evidence>
<evidence type="ECO:0000256" key="6">
    <source>
        <dbReference type="SAM" id="Phobius"/>
    </source>
</evidence>
<feature type="transmembrane region" description="Helical" evidence="6">
    <location>
        <begin position="757"/>
        <end position="779"/>
    </location>
</feature>
<keyword evidence="3 6" id="KW-0812">Transmembrane</keyword>
<dbReference type="PANTHER" id="PTHR30572:SF18">
    <property type="entry name" value="ABC-TYPE MACROLIDE FAMILY EXPORT SYSTEM PERMEASE COMPONENT 2"/>
    <property type="match status" value="1"/>
</dbReference>
<gene>
    <name evidence="9" type="ORF">SAMN04488522_101786</name>
</gene>
<evidence type="ECO:0000259" key="7">
    <source>
        <dbReference type="Pfam" id="PF02687"/>
    </source>
</evidence>
<protein>
    <submittedName>
        <fullName evidence="9">FtsX-like permease family protein</fullName>
    </submittedName>
</protein>
<dbReference type="Proteomes" id="UP000184287">
    <property type="component" value="Unassembled WGS sequence"/>
</dbReference>
<dbReference type="RefSeq" id="WP_073227642.1">
    <property type="nucleotide sequence ID" value="NZ_FQUQ01000001.1"/>
</dbReference>
<keyword evidence="10" id="KW-1185">Reference proteome</keyword>
<sequence length="796" mass="89948">MFKLNFKIAFRNLWKNKGYAFINILGLSVGMMSCILIFIFIRHQLSFDSGYKNQDRIYRFVTDWKYSNFEDHTQGVPVPLADAARNEFAAFEKVAPITKSNNVIRIKDEYGKDLVKMSKEIYYTEPDFFDIFDIGWIAGTPKEAIKEPNTVALSESTAKLFFGSAEKAMGKSVYFGTKTILKVAGVFNDLPENSSFTLNIVVSNAKNPNKRWAAWDSVSSNIECYVLLKDGVSLSDLDQPMQKFNTKYYKRKNISGNQTNSLQALKDIHFSDRYGNFANRTVTKKEIYGLAIIGLFLILTACINFVNLATAQAINRSKEVGVRKVMGSKRNQLVLQFLTETFCITFLALLVACVLTEFALPQMEQLFKARMSFSMLEHPVIFVFLFLLVTLVSLLAGCYPALVMSGFSPALAIKNKVTVNSGSLSLRKVLVVVQFAITIILVISTLIILQQMKYIREKPLGFNKEAVSMVSIPGDSLSMTKYDTFKERVLRIPGVKMLSYGQKAPLSSDMQTTNFSYNGKINTDFELRLYSADENYFKLFDLKFVAGKGFRKSDTISGYVVNQTFLKKINVLKPEDALGKIIDQNGRKAAIVGVLKDFNDQSLQQSISPLAIYSEKDNYYKVAIKIDSKQVFNTMQNVENLWNATFLSHVYYAEFIDDTIRGYYENERVMGVLFRVFAGVIIFISFIGLFGLISFVASQRTKEVAIRKVLGASTLEVVKMLNSSFLIMVFIANLVAWPLAYLFVSKWLSGFAYRTEISIWPFALAMLTSMLLTLITVSIRSYKAATTNTIDALKYE</sequence>
<evidence type="ECO:0000256" key="2">
    <source>
        <dbReference type="ARBA" id="ARBA00022475"/>
    </source>
</evidence>
<feature type="transmembrane region" description="Helical" evidence="6">
    <location>
        <begin position="334"/>
        <end position="360"/>
    </location>
</feature>
<dbReference type="PROSITE" id="PS51257">
    <property type="entry name" value="PROKAR_LIPOPROTEIN"/>
    <property type="match status" value="1"/>
</dbReference>